<proteinExistence type="predicted"/>
<evidence type="ECO:0000313" key="3">
    <source>
        <dbReference type="Proteomes" id="UP000294545"/>
    </source>
</evidence>
<dbReference type="PIRSF" id="PIRSF034934">
    <property type="entry name" value="AbiF_AbiD"/>
    <property type="match status" value="1"/>
</dbReference>
<dbReference type="InterPro" id="IPR011664">
    <property type="entry name" value="Abi_system_AbiD/AbiF-like"/>
</dbReference>
<accession>A0A4R1N5B1</accession>
<keyword evidence="1" id="KW-0472">Membrane</keyword>
<dbReference type="Proteomes" id="UP000294545">
    <property type="component" value="Unassembled WGS sequence"/>
</dbReference>
<keyword evidence="1" id="KW-0812">Transmembrane</keyword>
<gene>
    <name evidence="2" type="ORF">EDC19_0587</name>
</gene>
<evidence type="ECO:0000256" key="1">
    <source>
        <dbReference type="SAM" id="Phobius"/>
    </source>
</evidence>
<organism evidence="2 3">
    <name type="scientific">Natranaerovirga hydrolytica</name>
    <dbReference type="NCBI Taxonomy" id="680378"/>
    <lineage>
        <taxon>Bacteria</taxon>
        <taxon>Bacillati</taxon>
        <taxon>Bacillota</taxon>
        <taxon>Clostridia</taxon>
        <taxon>Lachnospirales</taxon>
        <taxon>Natranaerovirgaceae</taxon>
        <taxon>Natranaerovirga</taxon>
    </lineage>
</organism>
<protein>
    <submittedName>
        <fullName evidence="2">Abortive infection bacteriophage resistance protein</fullName>
    </submittedName>
</protein>
<sequence>MGLSKEFKTYNEQLEILRDRGLIINDVSRVTRILEKENYYNIINGYKDLYLNPAASEEQYKTGVNFLEIYSLYEFDRNIRHIFLKQILKIENNLKSAISYDFSQQYDSDNYLTLSNFELGSDKKLEAVSQLIASIQNDIARNICKNLSIKHYMEIYGYIPFWVLVNILTFGTISKFYGLMKLSDRQKVASRYNISEKSLRSYIKLIALFRNICAHEERFYNFKASSRDISYNALHSHLNIQKINGRYIYGLNDVFALLITVKVLCAKSDFQVLFQSLSKEIDTLSNKQNSIIVQDILKEMGFPNNWKDINQY</sequence>
<evidence type="ECO:0000313" key="2">
    <source>
        <dbReference type="EMBL" id="TCK98169.1"/>
    </source>
</evidence>
<reference evidence="2 3" key="1">
    <citation type="submission" date="2019-03" db="EMBL/GenBank/DDBJ databases">
        <title>Genomic Encyclopedia of Type Strains, Phase IV (KMG-IV): sequencing the most valuable type-strain genomes for metagenomic binning, comparative biology and taxonomic classification.</title>
        <authorList>
            <person name="Goeker M."/>
        </authorList>
    </citation>
    <scope>NUCLEOTIDE SEQUENCE [LARGE SCALE GENOMIC DNA]</scope>
    <source>
        <strain evidence="2 3">DSM 24176</strain>
    </source>
</reference>
<comment type="caution">
    <text evidence="2">The sequence shown here is derived from an EMBL/GenBank/DDBJ whole genome shotgun (WGS) entry which is preliminary data.</text>
</comment>
<name>A0A4R1N5B1_9FIRM</name>
<dbReference type="AlphaFoldDB" id="A0A4R1N5B1"/>
<dbReference type="RefSeq" id="WP_132280265.1">
    <property type="nucleotide sequence ID" value="NZ_SMGQ01000011.1"/>
</dbReference>
<dbReference type="OrthoDB" id="5363652at2"/>
<dbReference type="InterPro" id="IPR017034">
    <property type="entry name" value="Abi_system_AbiD/AbiF"/>
</dbReference>
<dbReference type="Pfam" id="PF07751">
    <property type="entry name" value="Abi_2"/>
    <property type="match status" value="1"/>
</dbReference>
<keyword evidence="1" id="KW-1133">Transmembrane helix</keyword>
<feature type="transmembrane region" description="Helical" evidence="1">
    <location>
        <begin position="155"/>
        <end position="177"/>
    </location>
</feature>
<keyword evidence="3" id="KW-1185">Reference proteome</keyword>
<dbReference type="EMBL" id="SMGQ01000011">
    <property type="protein sequence ID" value="TCK98169.1"/>
    <property type="molecule type" value="Genomic_DNA"/>
</dbReference>